<feature type="transmembrane region" description="Helical" evidence="2">
    <location>
        <begin position="166"/>
        <end position="189"/>
    </location>
</feature>
<dbReference type="AlphaFoldDB" id="A0A067PM50"/>
<dbReference type="OrthoDB" id="3354175at2759"/>
<feature type="compositionally biased region" description="Polar residues" evidence="1">
    <location>
        <begin position="323"/>
        <end position="334"/>
    </location>
</feature>
<reference evidence="4" key="1">
    <citation type="journal article" date="2014" name="Proc. Natl. Acad. Sci. U.S.A.">
        <title>Extensive sampling of basidiomycete genomes demonstrates inadequacy of the white-rot/brown-rot paradigm for wood decay fungi.</title>
        <authorList>
            <person name="Riley R."/>
            <person name="Salamov A.A."/>
            <person name="Brown D.W."/>
            <person name="Nagy L.G."/>
            <person name="Floudas D."/>
            <person name="Held B.W."/>
            <person name="Levasseur A."/>
            <person name="Lombard V."/>
            <person name="Morin E."/>
            <person name="Otillar R."/>
            <person name="Lindquist E.A."/>
            <person name="Sun H."/>
            <person name="LaButti K.M."/>
            <person name="Schmutz J."/>
            <person name="Jabbour D."/>
            <person name="Luo H."/>
            <person name="Baker S.E."/>
            <person name="Pisabarro A.G."/>
            <person name="Walton J.D."/>
            <person name="Blanchette R.A."/>
            <person name="Henrissat B."/>
            <person name="Martin F."/>
            <person name="Cullen D."/>
            <person name="Hibbett D.S."/>
            <person name="Grigoriev I.V."/>
        </authorList>
    </citation>
    <scope>NUCLEOTIDE SEQUENCE [LARGE SCALE GENOMIC DNA]</scope>
    <source>
        <strain evidence="4">MUCL 33604</strain>
    </source>
</reference>
<dbReference type="HOGENOM" id="CLU_044614_3_3_1"/>
<feature type="transmembrane region" description="Helical" evidence="2">
    <location>
        <begin position="240"/>
        <end position="262"/>
    </location>
</feature>
<gene>
    <name evidence="3" type="ORF">JAAARDRAFT_198413</name>
</gene>
<proteinExistence type="predicted"/>
<organism evidence="3 4">
    <name type="scientific">Jaapia argillacea MUCL 33604</name>
    <dbReference type="NCBI Taxonomy" id="933084"/>
    <lineage>
        <taxon>Eukaryota</taxon>
        <taxon>Fungi</taxon>
        <taxon>Dikarya</taxon>
        <taxon>Basidiomycota</taxon>
        <taxon>Agaricomycotina</taxon>
        <taxon>Agaricomycetes</taxon>
        <taxon>Agaricomycetidae</taxon>
        <taxon>Jaapiales</taxon>
        <taxon>Jaapiaceae</taxon>
        <taxon>Jaapia</taxon>
    </lineage>
</organism>
<dbReference type="STRING" id="933084.A0A067PM50"/>
<keyword evidence="2" id="KW-0472">Membrane</keyword>
<feature type="region of interest" description="Disordered" evidence="1">
    <location>
        <begin position="308"/>
        <end position="334"/>
    </location>
</feature>
<feature type="transmembrane region" description="Helical" evidence="2">
    <location>
        <begin position="81"/>
        <end position="103"/>
    </location>
</feature>
<evidence type="ECO:0000256" key="1">
    <source>
        <dbReference type="SAM" id="MobiDB-lite"/>
    </source>
</evidence>
<dbReference type="EMBL" id="KL197741">
    <property type="protein sequence ID" value="KDQ52237.1"/>
    <property type="molecule type" value="Genomic_DNA"/>
</dbReference>
<feature type="transmembrane region" description="Helical" evidence="2">
    <location>
        <begin position="45"/>
        <end position="69"/>
    </location>
</feature>
<sequence length="334" mass="36365">MAVGIPLDTAEIVALFLESVCYGIFCVLFAITLWVLVKKRETNRIWVAVVCVMYLLATVHLIISVYRAVYGFVNSSANPGGAIGFFAAISDPTFVSKSAVLLVQTVLGDSFMIYRCYIVWEKKWPIITAPLLLLVGLMISGARVMYLLANAKPGALIFLAALQPWITAYFATTMCTNIVCTACITYKIWARGRSLGGQNGYIQTSLSPVMVIVIESGALYSSAVLCQLVTYLVGSNGQNIIIDMITPLIGITFCLVTVRVGLGLTINSTSSHAPSNAGTRRTIPHVNYPLRPMAISVSRAVEHDNELGLSDKDRDMGDRHSETMQQSHWKASAV</sequence>
<evidence type="ECO:0000313" key="3">
    <source>
        <dbReference type="EMBL" id="KDQ52237.1"/>
    </source>
</evidence>
<evidence type="ECO:0000313" key="4">
    <source>
        <dbReference type="Proteomes" id="UP000027265"/>
    </source>
</evidence>
<evidence type="ECO:0000256" key="2">
    <source>
        <dbReference type="SAM" id="Phobius"/>
    </source>
</evidence>
<keyword evidence="2" id="KW-1133">Transmembrane helix</keyword>
<dbReference type="Proteomes" id="UP000027265">
    <property type="component" value="Unassembled WGS sequence"/>
</dbReference>
<name>A0A067PM50_9AGAM</name>
<keyword evidence="2" id="KW-0812">Transmembrane</keyword>
<feature type="transmembrane region" description="Helical" evidence="2">
    <location>
        <begin position="209"/>
        <end position="234"/>
    </location>
</feature>
<keyword evidence="4" id="KW-1185">Reference proteome</keyword>
<feature type="compositionally biased region" description="Basic and acidic residues" evidence="1">
    <location>
        <begin position="308"/>
        <end position="322"/>
    </location>
</feature>
<feature type="transmembrane region" description="Helical" evidence="2">
    <location>
        <begin position="124"/>
        <end position="146"/>
    </location>
</feature>
<dbReference type="InParanoid" id="A0A067PM50"/>
<accession>A0A067PM50</accession>
<protein>
    <submittedName>
        <fullName evidence="3">Uncharacterized protein</fullName>
    </submittedName>
</protein>
<feature type="transmembrane region" description="Helical" evidence="2">
    <location>
        <begin position="12"/>
        <end position="36"/>
    </location>
</feature>